<dbReference type="PANTHER" id="PTHR43594:SF1">
    <property type="entry name" value="QUERCETIN 2,3-DIOXYGENASE PA2418-RELATED"/>
    <property type="match status" value="1"/>
</dbReference>
<evidence type="ECO:0000256" key="2">
    <source>
        <dbReference type="RuleBase" id="RU003457"/>
    </source>
</evidence>
<protein>
    <submittedName>
        <fullName evidence="5">Pirin family protein</fullName>
    </submittedName>
</protein>
<dbReference type="SUPFAM" id="SSF51182">
    <property type="entry name" value="RmlC-like cupins"/>
    <property type="match status" value="1"/>
</dbReference>
<evidence type="ECO:0000259" key="4">
    <source>
        <dbReference type="Pfam" id="PF05726"/>
    </source>
</evidence>
<dbReference type="InterPro" id="IPR011051">
    <property type="entry name" value="RmlC_Cupin_sf"/>
</dbReference>
<dbReference type="InterPro" id="IPR008778">
    <property type="entry name" value="Pirin_C_dom"/>
</dbReference>
<dbReference type="STRING" id="1777144.AWB83_03920"/>
<dbReference type="Pfam" id="PF05726">
    <property type="entry name" value="Pirin_C"/>
    <property type="match status" value="1"/>
</dbReference>
<dbReference type="Proteomes" id="UP000054978">
    <property type="component" value="Unassembled WGS sequence"/>
</dbReference>
<dbReference type="InterPro" id="IPR014710">
    <property type="entry name" value="RmlC-like_jellyroll"/>
</dbReference>
<dbReference type="RefSeq" id="WP_087047304.1">
    <property type="nucleotide sequence ID" value="NZ_FCOB02000018.1"/>
</dbReference>
<dbReference type="InterPro" id="IPR053186">
    <property type="entry name" value="QDO-related"/>
</dbReference>
<dbReference type="PIRSF" id="PIRSF006232">
    <property type="entry name" value="Pirin"/>
    <property type="match status" value="1"/>
</dbReference>
<dbReference type="Gene3D" id="2.60.120.10">
    <property type="entry name" value="Jelly Rolls"/>
    <property type="match status" value="1"/>
</dbReference>
<dbReference type="InterPro" id="IPR003829">
    <property type="entry name" value="Pirin_N_dom"/>
</dbReference>
<name>A0A158C2E4_9BURK</name>
<feature type="domain" description="Pirin N-terminal" evidence="3">
    <location>
        <begin position="22"/>
        <end position="120"/>
    </location>
</feature>
<keyword evidence="6" id="KW-1185">Reference proteome</keyword>
<comment type="caution">
    <text evidence="5">The sequence shown here is derived from an EMBL/GenBank/DDBJ whole genome shotgun (WGS) entry which is preliminary data.</text>
</comment>
<dbReference type="EMBL" id="FCOB02000018">
    <property type="protein sequence ID" value="SAK76421.1"/>
    <property type="molecule type" value="Genomic_DNA"/>
</dbReference>
<dbReference type="InterPro" id="IPR012093">
    <property type="entry name" value="Pirin"/>
</dbReference>
<dbReference type="PANTHER" id="PTHR43594">
    <property type="entry name" value="QUERCETIN 2,3-DIOXYGENASE"/>
    <property type="match status" value="1"/>
</dbReference>
<evidence type="ECO:0000259" key="3">
    <source>
        <dbReference type="Pfam" id="PF02678"/>
    </source>
</evidence>
<feature type="domain" description="Pirin C-terminal" evidence="4">
    <location>
        <begin position="176"/>
        <end position="249"/>
    </location>
</feature>
<evidence type="ECO:0000313" key="6">
    <source>
        <dbReference type="Proteomes" id="UP000054978"/>
    </source>
</evidence>
<comment type="similarity">
    <text evidence="1 2">Belongs to the pirin family.</text>
</comment>
<accession>A0A158C2E4</accession>
<proteinExistence type="inferred from homology"/>
<gene>
    <name evidence="5" type="ORF">AWB83_03920</name>
</gene>
<evidence type="ECO:0000313" key="5">
    <source>
        <dbReference type="EMBL" id="SAK76421.1"/>
    </source>
</evidence>
<dbReference type="CDD" id="cd02247">
    <property type="entry name" value="cupin_pirin_C"/>
    <property type="match status" value="1"/>
</dbReference>
<dbReference type="OrthoDB" id="321327at2"/>
<reference evidence="5" key="1">
    <citation type="submission" date="2016-01" db="EMBL/GenBank/DDBJ databases">
        <authorList>
            <person name="Peeters C."/>
        </authorList>
    </citation>
    <scope>NUCLEOTIDE SEQUENCE [LARGE SCALE GENOMIC DNA]</scope>
    <source>
        <strain evidence="5">LMG 29326</strain>
    </source>
</reference>
<organism evidence="5 6">
    <name type="scientific">Caballeronia ptereochthonis</name>
    <dbReference type="NCBI Taxonomy" id="1777144"/>
    <lineage>
        <taxon>Bacteria</taxon>
        <taxon>Pseudomonadati</taxon>
        <taxon>Pseudomonadota</taxon>
        <taxon>Betaproteobacteria</taxon>
        <taxon>Burkholderiales</taxon>
        <taxon>Burkholderiaceae</taxon>
        <taxon>Caballeronia</taxon>
    </lineage>
</organism>
<dbReference type="Pfam" id="PF02678">
    <property type="entry name" value="Pirin"/>
    <property type="match status" value="1"/>
</dbReference>
<evidence type="ECO:0000256" key="1">
    <source>
        <dbReference type="ARBA" id="ARBA00008416"/>
    </source>
</evidence>
<dbReference type="AlphaFoldDB" id="A0A158C2E4"/>
<sequence>MKKILGTYGNSVAHCDAPGLPVRTLFSHQSMGDYVDPFLMLNHAGPAYLVSAEKYPEDGRRFRDGVQKITLVYQGELERTGPSGCGGRLAAGDVHWMTAGAHDACERSQLHGMQEWVQLWVNVPATHRQAIFHPRTFAARDIPTVPLPDYAGHVRIIAGNYAGVRGPAHTFTPMDVWDVRLNPASTTTLRVAAGRPLVLVVLRGRITVNDDPRPVNEAQLTLFDREGADVRIKAETHATMLALSGEPIAGSDAGSTRDAARDRAISLVH</sequence>